<organism evidence="2">
    <name type="scientific">Salvia splendens</name>
    <name type="common">Scarlet sage</name>
    <dbReference type="NCBI Taxonomy" id="180675"/>
    <lineage>
        <taxon>Eukaryota</taxon>
        <taxon>Viridiplantae</taxon>
        <taxon>Streptophyta</taxon>
        <taxon>Embryophyta</taxon>
        <taxon>Tracheophyta</taxon>
        <taxon>Spermatophyta</taxon>
        <taxon>Magnoliopsida</taxon>
        <taxon>eudicotyledons</taxon>
        <taxon>Gunneridae</taxon>
        <taxon>Pentapetalae</taxon>
        <taxon>asterids</taxon>
        <taxon>lamiids</taxon>
        <taxon>Lamiales</taxon>
        <taxon>Lamiaceae</taxon>
        <taxon>Nepetoideae</taxon>
        <taxon>Mentheae</taxon>
        <taxon>Salviinae</taxon>
        <taxon>Salvia</taxon>
        <taxon>Salvia subgen. Calosphace</taxon>
        <taxon>core Calosphace</taxon>
    </lineage>
</organism>
<proteinExistence type="predicted"/>
<feature type="region of interest" description="Disordered" evidence="1">
    <location>
        <begin position="182"/>
        <end position="217"/>
    </location>
</feature>
<evidence type="ECO:0000313" key="2">
    <source>
        <dbReference type="EMBL" id="KAG6397783.1"/>
    </source>
</evidence>
<accession>A0A8X8ZAT2</accession>
<evidence type="ECO:0000256" key="1">
    <source>
        <dbReference type="SAM" id="MobiDB-lite"/>
    </source>
</evidence>
<dbReference type="InterPro" id="IPR044792">
    <property type="entry name" value="TAR1"/>
</dbReference>
<evidence type="ECO:0000313" key="3">
    <source>
        <dbReference type="Proteomes" id="UP000298416"/>
    </source>
</evidence>
<feature type="region of interest" description="Disordered" evidence="1">
    <location>
        <begin position="1"/>
        <end position="45"/>
    </location>
</feature>
<dbReference type="PANTHER" id="PTHR47188:SF1">
    <property type="entry name" value="PROTEIN TAR1"/>
    <property type="match status" value="1"/>
</dbReference>
<reference evidence="2" key="1">
    <citation type="submission" date="2018-01" db="EMBL/GenBank/DDBJ databases">
        <authorList>
            <person name="Mao J.F."/>
        </authorList>
    </citation>
    <scope>NUCLEOTIDE SEQUENCE</scope>
    <source>
        <strain evidence="2">Huo1</strain>
        <tissue evidence="2">Leaf</tissue>
    </source>
</reference>
<gene>
    <name evidence="2" type="ORF">SASPL_144244</name>
</gene>
<reference evidence="2" key="2">
    <citation type="submission" date="2020-08" db="EMBL/GenBank/DDBJ databases">
        <title>Plant Genome Project.</title>
        <authorList>
            <person name="Zhang R.-G."/>
        </authorList>
    </citation>
    <scope>NUCLEOTIDE SEQUENCE</scope>
    <source>
        <strain evidence="2">Huo1</strain>
        <tissue evidence="2">Leaf</tissue>
    </source>
</reference>
<dbReference type="EMBL" id="PNBA02000016">
    <property type="protein sequence ID" value="KAG6397783.1"/>
    <property type="molecule type" value="Genomic_DNA"/>
</dbReference>
<name>A0A8X8ZAT2_SALSN</name>
<dbReference type="PANTHER" id="PTHR47188">
    <property type="entry name" value="PROTEIN TAR1"/>
    <property type="match status" value="1"/>
</dbReference>
<dbReference type="GO" id="GO:0043457">
    <property type="term" value="P:regulation of cellular respiration"/>
    <property type="evidence" value="ECO:0007669"/>
    <property type="project" value="InterPro"/>
</dbReference>
<sequence length="251" mass="26854">MPGEGPRRSRSQSVPRPARDDPLSPREQLEQFAGSRRVRDWDPRAQSSEPILFPKLRIHFADLLSRFQGGQAIRTDGRSAWAHAQGFAATAMASYSSGPGSCPDSRVSAQLGTVTQLPVQPASPVLLTKSGPLGALDSLAQLNEATAPSYLFKNSHSSSSYPEGNFGGNQLLDGIVHHLLGPDRYAHSNPSQKVKGPGTTGLSPSPAPLSRGLEPGPSLRTLLQTTIRTAWPPDSQVGLFPVRSPLLRESL</sequence>
<dbReference type="AlphaFoldDB" id="A0A8X8ZAT2"/>
<feature type="compositionally biased region" description="Basic and acidic residues" evidence="1">
    <location>
        <begin position="17"/>
        <end position="29"/>
    </location>
</feature>
<dbReference type="Proteomes" id="UP000298416">
    <property type="component" value="Unassembled WGS sequence"/>
</dbReference>
<protein>
    <submittedName>
        <fullName evidence="2">Uncharacterized protein</fullName>
    </submittedName>
</protein>
<comment type="caution">
    <text evidence="2">The sequence shown here is derived from an EMBL/GenBank/DDBJ whole genome shotgun (WGS) entry which is preliminary data.</text>
</comment>
<keyword evidence="3" id="KW-1185">Reference proteome</keyword>